<proteinExistence type="predicted"/>
<dbReference type="AlphaFoldDB" id="A0A1G7HKH0"/>
<keyword evidence="2" id="KW-1185">Reference proteome</keyword>
<sequence>MLPTNSEKGVSLPHIKPHNDEGLIVLFGLLAWIGCHDESGDINEQVYEADATWTNMLATDGCSWHFAINAKDSTTSLLPSEASLAKIEKELGKIEEYYSFTPVRLKYSLTGSKSTVQCGWGRTATFDEIKVIEIHKK</sequence>
<organism evidence="1 2">
    <name type="scientific">Dyadobacter soli</name>
    <dbReference type="NCBI Taxonomy" id="659014"/>
    <lineage>
        <taxon>Bacteria</taxon>
        <taxon>Pseudomonadati</taxon>
        <taxon>Bacteroidota</taxon>
        <taxon>Cytophagia</taxon>
        <taxon>Cytophagales</taxon>
        <taxon>Spirosomataceae</taxon>
        <taxon>Dyadobacter</taxon>
    </lineage>
</organism>
<accession>A0A1G7HKH0</accession>
<dbReference type="RefSeq" id="WP_229212700.1">
    <property type="nucleotide sequence ID" value="NZ_FNAN01000008.1"/>
</dbReference>
<name>A0A1G7HKH0_9BACT</name>
<reference evidence="2" key="1">
    <citation type="submission" date="2016-10" db="EMBL/GenBank/DDBJ databases">
        <authorList>
            <person name="Varghese N."/>
            <person name="Submissions S."/>
        </authorList>
    </citation>
    <scope>NUCLEOTIDE SEQUENCE [LARGE SCALE GENOMIC DNA]</scope>
    <source>
        <strain evidence="2">DSM 25329</strain>
    </source>
</reference>
<evidence type="ECO:0000313" key="1">
    <source>
        <dbReference type="EMBL" id="SDF00851.1"/>
    </source>
</evidence>
<evidence type="ECO:0000313" key="2">
    <source>
        <dbReference type="Proteomes" id="UP000198748"/>
    </source>
</evidence>
<gene>
    <name evidence="1" type="ORF">SAMN04487996_108187</name>
</gene>
<protein>
    <submittedName>
        <fullName evidence="1">Uncharacterized protein</fullName>
    </submittedName>
</protein>
<dbReference type="Proteomes" id="UP000198748">
    <property type="component" value="Unassembled WGS sequence"/>
</dbReference>
<dbReference type="STRING" id="659014.SAMN04487996_108187"/>
<dbReference type="EMBL" id="FNAN01000008">
    <property type="protein sequence ID" value="SDF00851.1"/>
    <property type="molecule type" value="Genomic_DNA"/>
</dbReference>